<name>A0A8I1W6D6_PLESH</name>
<feature type="region of interest" description="Disordered" evidence="2">
    <location>
        <begin position="63"/>
        <end position="86"/>
    </location>
</feature>
<evidence type="ECO:0000256" key="3">
    <source>
        <dbReference type="SAM" id="Phobius"/>
    </source>
</evidence>
<proteinExistence type="predicted"/>
<dbReference type="RefSeq" id="WP_207542036.1">
    <property type="nucleotide sequence ID" value="NZ_JAFNAA010000007.1"/>
</dbReference>
<evidence type="ECO:0000313" key="4">
    <source>
        <dbReference type="EMBL" id="MBO1108273.1"/>
    </source>
</evidence>
<dbReference type="AlphaFoldDB" id="A0A8I1W6D6"/>
<evidence type="ECO:0000313" key="5">
    <source>
        <dbReference type="Proteomes" id="UP000664658"/>
    </source>
</evidence>
<dbReference type="EMBL" id="JAFNAA010000007">
    <property type="protein sequence ID" value="MBO1108273.1"/>
    <property type="molecule type" value="Genomic_DNA"/>
</dbReference>
<keyword evidence="4" id="KW-0808">Transferase</keyword>
<evidence type="ECO:0000256" key="2">
    <source>
        <dbReference type="SAM" id="MobiDB-lite"/>
    </source>
</evidence>
<keyword evidence="3" id="KW-0812">Transmembrane</keyword>
<organism evidence="4 5">
    <name type="scientific">Plesiomonas shigelloides</name>
    <name type="common">Aeromonas shigelloides</name>
    <dbReference type="NCBI Taxonomy" id="703"/>
    <lineage>
        <taxon>Bacteria</taxon>
        <taxon>Pseudomonadati</taxon>
        <taxon>Pseudomonadota</taxon>
        <taxon>Gammaproteobacteria</taxon>
        <taxon>Enterobacterales</taxon>
        <taxon>Enterobacteriaceae</taxon>
        <taxon>Plesiomonas</taxon>
    </lineage>
</organism>
<accession>A0A8I1W6D6</accession>
<keyword evidence="1" id="KW-0175">Coiled coil</keyword>
<keyword evidence="3" id="KW-0472">Membrane</keyword>
<feature type="coiled-coil region" evidence="1">
    <location>
        <begin position="164"/>
        <end position="215"/>
    </location>
</feature>
<sequence>MTTATKTFDWGEELHQTVVKSLTTSFGLDFLLFEDKIGGDVDTIHNARKNIYANDAEREKYEQRGEYNSDEYHKKHKNYNDTKDEGKAMREAGTLTDTYTGETFVANATIHLDHVVSAKEIHDDAGRVLAEVNGPDAANHRSNLTHTNETLNISKKAKTMDAFVETLSKDYQATQLEIASLRSQPSLTVNEEKRLASLESKAKANFERMREADEKAREQYESTINQAYYGSSKFANNAARATALNGMKMGTRQMIGLVLAEVWFEFRDRLPEIVARHRAHFVASDLLSDMGDALKAIWARIRAKFRTFLEAFRDGAIGGILSSVTTTLFNIMFTTQKMMVRLIREMYNNLIQAFKIMIFNPQNLTAGELAKAVSKLLAAGVAVAVGVIINEALAKIMIFPFGPELAAFCGALATGLLTVVMNYFLEYSPMMQKMWAFLDKFKDKYQHAVDYYRKVNVELDRFILELASLEFAMSTRELTSFSQQLAVVNSEVERGLLLRDEAERRNIALPFEAGNMDSVRSWLNSL</sequence>
<comment type="caution">
    <text evidence="4">The sequence shown here is derived from an EMBL/GenBank/DDBJ whole genome shotgun (WGS) entry which is preliminary data.</text>
</comment>
<protein>
    <submittedName>
        <fullName evidence="4">Cobalamin adenosyltransferase</fullName>
    </submittedName>
</protein>
<dbReference type="GO" id="GO:0016740">
    <property type="term" value="F:transferase activity"/>
    <property type="evidence" value="ECO:0007669"/>
    <property type="project" value="UniProtKB-KW"/>
</dbReference>
<feature type="transmembrane region" description="Helical" evidence="3">
    <location>
        <begin position="405"/>
        <end position="425"/>
    </location>
</feature>
<gene>
    <name evidence="4" type="ORF">J2R62_08565</name>
</gene>
<feature type="transmembrane region" description="Helical" evidence="3">
    <location>
        <begin position="376"/>
        <end position="399"/>
    </location>
</feature>
<evidence type="ECO:0000256" key="1">
    <source>
        <dbReference type="SAM" id="Coils"/>
    </source>
</evidence>
<dbReference type="Proteomes" id="UP000664658">
    <property type="component" value="Unassembled WGS sequence"/>
</dbReference>
<reference evidence="4" key="1">
    <citation type="submission" date="2021-03" db="EMBL/GenBank/DDBJ databases">
        <title>Plesiomonas shigelloides zfcc0051, isolated from zebrafish feces.</title>
        <authorList>
            <person name="Vanderhoek Z."/>
            <person name="Gaulke C."/>
        </authorList>
    </citation>
    <scope>NUCLEOTIDE SEQUENCE</scope>
    <source>
        <strain evidence="4">Zfcc0051</strain>
    </source>
</reference>
<keyword evidence="3" id="KW-1133">Transmembrane helix</keyword>
<feature type="transmembrane region" description="Helical" evidence="3">
    <location>
        <begin position="315"/>
        <end position="334"/>
    </location>
</feature>